<organism evidence="2 3">
    <name type="scientific">Rhododendron simsii</name>
    <name type="common">Sims's rhododendron</name>
    <dbReference type="NCBI Taxonomy" id="118357"/>
    <lineage>
        <taxon>Eukaryota</taxon>
        <taxon>Viridiplantae</taxon>
        <taxon>Streptophyta</taxon>
        <taxon>Embryophyta</taxon>
        <taxon>Tracheophyta</taxon>
        <taxon>Spermatophyta</taxon>
        <taxon>Magnoliopsida</taxon>
        <taxon>eudicotyledons</taxon>
        <taxon>Gunneridae</taxon>
        <taxon>Pentapetalae</taxon>
        <taxon>asterids</taxon>
        <taxon>Ericales</taxon>
        <taxon>Ericaceae</taxon>
        <taxon>Ericoideae</taxon>
        <taxon>Rhodoreae</taxon>
        <taxon>Rhododendron</taxon>
    </lineage>
</organism>
<dbReference type="InterPro" id="IPR001810">
    <property type="entry name" value="F-box_dom"/>
</dbReference>
<dbReference type="CDD" id="cd22157">
    <property type="entry name" value="F-box_AtFBW1-like"/>
    <property type="match status" value="1"/>
</dbReference>
<gene>
    <name evidence="2" type="ORF">RHSIM_Rhsim04G0086800</name>
</gene>
<dbReference type="Pfam" id="PF12937">
    <property type="entry name" value="F-box-like"/>
    <property type="match status" value="1"/>
</dbReference>
<feature type="domain" description="F-box" evidence="1">
    <location>
        <begin position="24"/>
        <end position="64"/>
    </location>
</feature>
<evidence type="ECO:0000259" key="1">
    <source>
        <dbReference type="SMART" id="SM00256"/>
    </source>
</evidence>
<sequence>MRLKKCTRGISSSNTGEMVNDVYLPREIVIDILTRLPAKVVGQCKCICKHWRALIEDPTFAELHHNRAKCRPDSCYLVISLSPAVTFDKIDFFSVGYEGGSAQHLFTFPTQEKGWYHIKQSVNGLICGYLLKPRTIFIVNPTTKEVVTLPQSSMPRGDSFFFTHPRLSFGFDPSTKQYKVFNVSPNLHPSAKTKFAEYCYYQYEIFTLGTHSWRKIDVVPPSPHFPFGTGGICVNGVIYWRSTSTKPSATIDKEVIVAFDLKEERFRVIPLPDGPSAMPCLRELGGHLAACEDFPEDVPEELWILEDYENWVWVKVIITPPCNFVFADYIHTNGAIQTGEILLHSPPTVLCFSPSLFDICYYDRKKNSMRRIGITGLPLSEFMGPGRHGELGKIRVSDCVENLFSLRGI</sequence>
<dbReference type="PANTHER" id="PTHR31111">
    <property type="entry name" value="BNAA05G37150D PROTEIN-RELATED"/>
    <property type="match status" value="1"/>
</dbReference>
<dbReference type="NCBIfam" id="TIGR01640">
    <property type="entry name" value="F_box_assoc_1"/>
    <property type="match status" value="1"/>
</dbReference>
<evidence type="ECO:0000313" key="3">
    <source>
        <dbReference type="Proteomes" id="UP000626092"/>
    </source>
</evidence>
<dbReference type="OrthoDB" id="687122at2759"/>
<keyword evidence="3" id="KW-1185">Reference proteome</keyword>
<evidence type="ECO:0000313" key="2">
    <source>
        <dbReference type="EMBL" id="KAF7146450.1"/>
    </source>
</evidence>
<dbReference type="Gene3D" id="1.20.1280.50">
    <property type="match status" value="1"/>
</dbReference>
<dbReference type="InterPro" id="IPR011043">
    <property type="entry name" value="Gal_Oxase/kelch_b-propeller"/>
</dbReference>
<accession>A0A834H6U9</accession>
<name>A0A834H6U9_RHOSS</name>
<dbReference type="Pfam" id="PF08268">
    <property type="entry name" value="FBA_3"/>
    <property type="match status" value="1"/>
</dbReference>
<dbReference type="SUPFAM" id="SSF50965">
    <property type="entry name" value="Galactose oxidase, central domain"/>
    <property type="match status" value="1"/>
</dbReference>
<proteinExistence type="predicted"/>
<protein>
    <recommendedName>
        <fullName evidence="1">F-box domain-containing protein</fullName>
    </recommendedName>
</protein>
<dbReference type="InterPro" id="IPR036047">
    <property type="entry name" value="F-box-like_dom_sf"/>
</dbReference>
<dbReference type="AlphaFoldDB" id="A0A834H6U9"/>
<reference evidence="2" key="1">
    <citation type="submission" date="2019-11" db="EMBL/GenBank/DDBJ databases">
        <authorList>
            <person name="Liu Y."/>
            <person name="Hou J."/>
            <person name="Li T.-Q."/>
            <person name="Guan C.-H."/>
            <person name="Wu X."/>
            <person name="Wu H.-Z."/>
            <person name="Ling F."/>
            <person name="Zhang R."/>
            <person name="Shi X.-G."/>
            <person name="Ren J.-P."/>
            <person name="Chen E.-F."/>
            <person name="Sun J.-M."/>
        </authorList>
    </citation>
    <scope>NUCLEOTIDE SEQUENCE</scope>
    <source>
        <strain evidence="2">Adult_tree_wgs_1</strain>
        <tissue evidence="2">Leaves</tissue>
    </source>
</reference>
<dbReference type="SMART" id="SM00256">
    <property type="entry name" value="FBOX"/>
    <property type="match status" value="1"/>
</dbReference>
<dbReference type="EMBL" id="WJXA01000004">
    <property type="protein sequence ID" value="KAF7146450.1"/>
    <property type="molecule type" value="Genomic_DNA"/>
</dbReference>
<dbReference type="Proteomes" id="UP000626092">
    <property type="component" value="Unassembled WGS sequence"/>
</dbReference>
<comment type="caution">
    <text evidence="2">The sequence shown here is derived from an EMBL/GenBank/DDBJ whole genome shotgun (WGS) entry which is preliminary data.</text>
</comment>
<dbReference type="InterPro" id="IPR013187">
    <property type="entry name" value="F-box-assoc_dom_typ3"/>
</dbReference>
<dbReference type="PANTHER" id="PTHR31111:SF138">
    <property type="entry name" value="F-BOX ASSOCIATED DOMAIN-CONTAINING PROTEIN"/>
    <property type="match status" value="1"/>
</dbReference>
<dbReference type="InterPro" id="IPR017451">
    <property type="entry name" value="F-box-assoc_interact_dom"/>
</dbReference>
<dbReference type="SUPFAM" id="SSF81383">
    <property type="entry name" value="F-box domain"/>
    <property type="match status" value="1"/>
</dbReference>